<dbReference type="InterPro" id="IPR024337">
    <property type="entry name" value="tRNA_splic_suSen54"/>
</dbReference>
<proteinExistence type="inferred from homology"/>
<accession>A0A9P0CEQ1</accession>
<protein>
    <recommendedName>
        <fullName evidence="4">tRNA-splicing endonuclease subunit Sen54 N-terminal domain-containing protein</fullName>
    </recommendedName>
</protein>
<dbReference type="Proteomes" id="UP001153636">
    <property type="component" value="Chromosome 10"/>
</dbReference>
<gene>
    <name evidence="5" type="ORF">PSYICH_LOCUS2191</name>
</gene>
<dbReference type="PANTHER" id="PTHR21027">
    <property type="entry name" value="TRNA-SPLICING ENDONUCLEASE SUBUNIT SEN54"/>
    <property type="match status" value="1"/>
</dbReference>
<dbReference type="GO" id="GO:0000214">
    <property type="term" value="C:tRNA-intron endonuclease complex"/>
    <property type="evidence" value="ECO:0007669"/>
    <property type="project" value="TreeGrafter"/>
</dbReference>
<evidence type="ECO:0000313" key="6">
    <source>
        <dbReference type="Proteomes" id="UP001153636"/>
    </source>
</evidence>
<evidence type="ECO:0000256" key="2">
    <source>
        <dbReference type="ARBA" id="ARBA00022694"/>
    </source>
</evidence>
<keyword evidence="2" id="KW-0819">tRNA processing</keyword>
<dbReference type="EMBL" id="OV651822">
    <property type="protein sequence ID" value="CAH1100769.1"/>
    <property type="molecule type" value="Genomic_DNA"/>
</dbReference>
<evidence type="ECO:0000313" key="5">
    <source>
        <dbReference type="EMBL" id="CAH1100769.1"/>
    </source>
</evidence>
<feature type="compositionally biased region" description="Basic and acidic residues" evidence="3">
    <location>
        <begin position="166"/>
        <end position="182"/>
    </location>
</feature>
<dbReference type="GO" id="GO:0000379">
    <property type="term" value="P:tRNA-type intron splice site recognition and cleavage"/>
    <property type="evidence" value="ECO:0007669"/>
    <property type="project" value="TreeGrafter"/>
</dbReference>
<evidence type="ECO:0000256" key="3">
    <source>
        <dbReference type="SAM" id="MobiDB-lite"/>
    </source>
</evidence>
<feature type="domain" description="tRNA-splicing endonuclease subunit Sen54 N-terminal" evidence="4">
    <location>
        <begin position="50"/>
        <end position="112"/>
    </location>
</feature>
<dbReference type="OrthoDB" id="408683at2759"/>
<evidence type="ECO:0000259" key="4">
    <source>
        <dbReference type="Pfam" id="PF12928"/>
    </source>
</evidence>
<dbReference type="InterPro" id="IPR024336">
    <property type="entry name" value="tRNA_splic_suSen54_N"/>
</dbReference>
<reference evidence="5" key="1">
    <citation type="submission" date="2022-01" db="EMBL/GenBank/DDBJ databases">
        <authorList>
            <person name="King R."/>
        </authorList>
    </citation>
    <scope>NUCLEOTIDE SEQUENCE</scope>
</reference>
<dbReference type="Pfam" id="PF12928">
    <property type="entry name" value="tRNA_int_end_N2"/>
    <property type="match status" value="1"/>
</dbReference>
<evidence type="ECO:0000256" key="1">
    <source>
        <dbReference type="ARBA" id="ARBA00005736"/>
    </source>
</evidence>
<dbReference type="PANTHER" id="PTHR21027:SF1">
    <property type="entry name" value="TRNA-SPLICING ENDONUCLEASE SUBUNIT SEN54"/>
    <property type="match status" value="1"/>
</dbReference>
<organism evidence="5 6">
    <name type="scientific">Psylliodes chrysocephalus</name>
    <dbReference type="NCBI Taxonomy" id="3402493"/>
    <lineage>
        <taxon>Eukaryota</taxon>
        <taxon>Metazoa</taxon>
        <taxon>Ecdysozoa</taxon>
        <taxon>Arthropoda</taxon>
        <taxon>Hexapoda</taxon>
        <taxon>Insecta</taxon>
        <taxon>Pterygota</taxon>
        <taxon>Neoptera</taxon>
        <taxon>Endopterygota</taxon>
        <taxon>Coleoptera</taxon>
        <taxon>Polyphaga</taxon>
        <taxon>Cucujiformia</taxon>
        <taxon>Chrysomeloidea</taxon>
        <taxon>Chrysomelidae</taxon>
        <taxon>Galerucinae</taxon>
        <taxon>Alticini</taxon>
        <taxon>Psylliodes</taxon>
    </lineage>
</organism>
<feature type="region of interest" description="Disordered" evidence="3">
    <location>
        <begin position="161"/>
        <end position="182"/>
    </location>
</feature>
<dbReference type="AlphaFoldDB" id="A0A9P0CEQ1"/>
<keyword evidence="6" id="KW-1185">Reference proteome</keyword>
<name>A0A9P0CEQ1_9CUCU</name>
<sequence length="295" mass="34459">MNEEARNIIKDHKNPLTKLGLIGPKLFLKDSSQEAQEKVSNNLKNLKIILMHQKVERRCGRAKAEWNPSLNLAKVNKVVKGLLEHFGYQDKSGIYMYPEEMLYLVETNRMEISLNEVPLSVQECYDIMLNLPEFTLNKYRVYKKLMSQGYRVVRFSEITRRKGKKTKENENSNEKKRGLEETENKATELKKIKIVSSNERLEFKKKEINKIFEELRKKAPQSYVPNKNEEPTPDFCLFLASNSNRINWDYNLYVSEKYALDDLKTDHPSIYAICSGDNISLYKIGTVNIPCNIYT</sequence>
<comment type="similarity">
    <text evidence="1">Belongs to the SEN54 family.</text>
</comment>